<dbReference type="EMBL" id="CP093366">
    <property type="protein sequence ID" value="UQS82165.1"/>
    <property type="molecule type" value="Genomic_DNA"/>
</dbReference>
<evidence type="ECO:0000313" key="2">
    <source>
        <dbReference type="EMBL" id="UQS82165.1"/>
    </source>
</evidence>
<dbReference type="SUPFAM" id="SSF55729">
    <property type="entry name" value="Acyl-CoA N-acyltransferases (Nat)"/>
    <property type="match status" value="1"/>
</dbReference>
<proteinExistence type="predicted"/>
<dbReference type="InterPro" id="IPR016181">
    <property type="entry name" value="Acyl_CoA_acyltransferase"/>
</dbReference>
<dbReference type="InterPro" id="IPR000182">
    <property type="entry name" value="GNAT_dom"/>
</dbReference>
<dbReference type="Proteomes" id="UP000831495">
    <property type="component" value="Chromosome"/>
</dbReference>
<organism evidence="2 3">
    <name type="scientific">Bombilactobacillus folatiphilus</name>
    <dbReference type="NCBI Taxonomy" id="2923362"/>
    <lineage>
        <taxon>Bacteria</taxon>
        <taxon>Bacillati</taxon>
        <taxon>Bacillota</taxon>
        <taxon>Bacilli</taxon>
        <taxon>Lactobacillales</taxon>
        <taxon>Lactobacillaceae</taxon>
        <taxon>Bombilactobacillus</taxon>
    </lineage>
</organism>
<accession>A0ABY4P994</accession>
<dbReference type="RefSeq" id="WP_249514435.1">
    <property type="nucleotide sequence ID" value="NZ_CP093366.1"/>
</dbReference>
<keyword evidence="3" id="KW-1185">Reference proteome</keyword>
<protein>
    <submittedName>
        <fullName evidence="2">GNAT family N-acetyltransferase</fullName>
    </submittedName>
</protein>
<dbReference type="CDD" id="cd04301">
    <property type="entry name" value="NAT_SF"/>
    <property type="match status" value="1"/>
</dbReference>
<gene>
    <name evidence="2" type="ORF">MOO45_00250</name>
</gene>
<name>A0ABY4P994_9LACO</name>
<reference evidence="2" key="1">
    <citation type="journal article" date="2022" name="Int. J. Syst. Evol. Microbiol.">
        <title>Apilactobacillus apisilvae sp. nov., Nicolia spurrieriana gen. nov. sp. nov., Bombilactobacillus folatiphilus sp. nov. and Bombilactobacillus thymidiniphilus sp. nov., four new lactic acid bacterial isolates from stingless bees Tetragonula carbonaria and Austroplebeia australis.</title>
        <authorList>
            <person name="Oliphant S.A."/>
            <person name="Watson-Haigh N.S."/>
            <person name="Sumby K.M."/>
            <person name="Gardner J."/>
            <person name="Groom S."/>
            <person name="Jiranek V."/>
        </authorList>
    </citation>
    <scope>NUCLEOTIDE SEQUENCE</scope>
    <source>
        <strain evidence="2">SG4_D2</strain>
    </source>
</reference>
<evidence type="ECO:0000313" key="3">
    <source>
        <dbReference type="Proteomes" id="UP000831495"/>
    </source>
</evidence>
<dbReference type="Gene3D" id="3.40.630.30">
    <property type="match status" value="1"/>
</dbReference>
<dbReference type="PROSITE" id="PS51186">
    <property type="entry name" value="GNAT"/>
    <property type="match status" value="1"/>
</dbReference>
<evidence type="ECO:0000259" key="1">
    <source>
        <dbReference type="PROSITE" id="PS51186"/>
    </source>
</evidence>
<dbReference type="Pfam" id="PF00583">
    <property type="entry name" value="Acetyltransf_1"/>
    <property type="match status" value="1"/>
</dbReference>
<feature type="domain" description="N-acetyltransferase" evidence="1">
    <location>
        <begin position="3"/>
        <end position="173"/>
    </location>
</feature>
<sequence length="173" mass="20224">MLPYLRLAQLTDLPMIEQIITDAKKLLHDDQIDQWQNGQPNKTQFVQDIQQQNCWVLCQHAKIVGTATLMFQADPNYQIIYDGRWSSDAPYAVIHRFAVQPAANGQHFGRYLFSNLLSQGCRQNYTHFRIDTHPDNLRMQHLIMQAGFQNRGWIQLQNEQQAPRLAYELDLDI</sequence>